<dbReference type="AlphaFoldDB" id="A0A378I1P9"/>
<dbReference type="Gene3D" id="3.30.750.24">
    <property type="entry name" value="STAS domain"/>
    <property type="match status" value="1"/>
</dbReference>
<protein>
    <submittedName>
        <fullName evidence="2">Anti-anti-sigma factor</fullName>
    </submittedName>
</protein>
<sequence length="96" mass="10755">MNSSSFIPAEHLLFTTVEAERKRLLDYCCSSTGKLLTIDLNKVSQCDSAGLAFLIEFKRLARIYNKQGKIKGITNAIFALAEFCGVDQILVEEHQE</sequence>
<evidence type="ECO:0000313" key="2">
    <source>
        <dbReference type="EMBL" id="STX28640.1"/>
    </source>
</evidence>
<dbReference type="InterPro" id="IPR036513">
    <property type="entry name" value="STAS_dom_sf"/>
</dbReference>
<gene>
    <name evidence="2" type="ORF">NCTC13315_01171</name>
</gene>
<proteinExistence type="predicted"/>
<dbReference type="Proteomes" id="UP000254968">
    <property type="component" value="Unassembled WGS sequence"/>
</dbReference>
<dbReference type="OrthoDB" id="5297990at2"/>
<dbReference type="RefSeq" id="WP_115302368.1">
    <property type="nucleotide sequence ID" value="NZ_CAAAHO010000001.1"/>
</dbReference>
<dbReference type="Pfam" id="PF13466">
    <property type="entry name" value="STAS_2"/>
    <property type="match status" value="1"/>
</dbReference>
<dbReference type="InterPro" id="IPR002645">
    <property type="entry name" value="STAS_dom"/>
</dbReference>
<accession>A0A378I1P9</accession>
<evidence type="ECO:0000313" key="3">
    <source>
        <dbReference type="Proteomes" id="UP000254968"/>
    </source>
</evidence>
<reference evidence="2 3" key="1">
    <citation type="submission" date="2018-06" db="EMBL/GenBank/DDBJ databases">
        <authorList>
            <consortium name="Pathogen Informatics"/>
            <person name="Doyle S."/>
        </authorList>
    </citation>
    <scope>NUCLEOTIDE SEQUENCE [LARGE SCALE GENOMIC DNA]</scope>
    <source>
        <strain evidence="2 3">NCTC13315</strain>
    </source>
</reference>
<dbReference type="InterPro" id="IPR058548">
    <property type="entry name" value="MlaB-like_STAS"/>
</dbReference>
<keyword evidence="3" id="KW-1185">Reference proteome</keyword>
<dbReference type="EMBL" id="UGNV01000001">
    <property type="protein sequence ID" value="STX28640.1"/>
    <property type="molecule type" value="Genomic_DNA"/>
</dbReference>
<name>A0A378I1P9_9GAMM</name>
<dbReference type="SUPFAM" id="SSF52091">
    <property type="entry name" value="SpoIIaa-like"/>
    <property type="match status" value="1"/>
</dbReference>
<evidence type="ECO:0000259" key="1">
    <source>
        <dbReference type="PROSITE" id="PS50801"/>
    </source>
</evidence>
<feature type="domain" description="STAS" evidence="1">
    <location>
        <begin position="12"/>
        <end position="96"/>
    </location>
</feature>
<organism evidence="2 3">
    <name type="scientific">Legionella beliardensis</name>
    <dbReference type="NCBI Taxonomy" id="91822"/>
    <lineage>
        <taxon>Bacteria</taxon>
        <taxon>Pseudomonadati</taxon>
        <taxon>Pseudomonadota</taxon>
        <taxon>Gammaproteobacteria</taxon>
        <taxon>Legionellales</taxon>
        <taxon>Legionellaceae</taxon>
        <taxon>Legionella</taxon>
    </lineage>
</organism>
<dbReference type="PROSITE" id="PS50801">
    <property type="entry name" value="STAS"/>
    <property type="match status" value="1"/>
</dbReference>